<comment type="caution">
    <text evidence="2">The sequence shown here is derived from an EMBL/GenBank/DDBJ whole genome shotgun (WGS) entry which is preliminary data.</text>
</comment>
<feature type="non-terminal residue" evidence="2">
    <location>
        <position position="155"/>
    </location>
</feature>
<sequence>MSRKRFTKNLYDGRIEQLCILSDCERMTSDAEESGQLFARSPTESDDTLSGKRSRNASTSSVARFHESTWMCSRTGHPRKKYSDATVATVAGSCKMRDAFLGFGARLRTELLLHDTRSQPGCERVEETRTEMDRFVIAADAAKLGMAAAPILAVV</sequence>
<keyword evidence="2" id="KW-0695">RNA-directed DNA polymerase</keyword>
<keyword evidence="2" id="KW-0548">Nucleotidyltransferase</keyword>
<organism evidence="2 3">
    <name type="scientific">Phytophthora megakarya</name>
    <dbReference type="NCBI Taxonomy" id="4795"/>
    <lineage>
        <taxon>Eukaryota</taxon>
        <taxon>Sar</taxon>
        <taxon>Stramenopiles</taxon>
        <taxon>Oomycota</taxon>
        <taxon>Peronosporomycetes</taxon>
        <taxon>Peronosporales</taxon>
        <taxon>Peronosporaceae</taxon>
        <taxon>Phytophthora</taxon>
    </lineage>
</organism>
<reference evidence="3" key="1">
    <citation type="submission" date="2017-03" db="EMBL/GenBank/DDBJ databases">
        <title>Phytopthora megakarya and P. palmivora, two closely related causual agents of cacao black pod achieved similar genome size and gene model numbers by different mechanisms.</title>
        <authorList>
            <person name="Ali S."/>
            <person name="Shao J."/>
            <person name="Larry D.J."/>
            <person name="Kronmiller B."/>
            <person name="Shen D."/>
            <person name="Strem M.D."/>
            <person name="Melnick R.L."/>
            <person name="Guiltinan M.J."/>
            <person name="Tyler B.M."/>
            <person name="Meinhardt L.W."/>
            <person name="Bailey B.A."/>
        </authorList>
    </citation>
    <scope>NUCLEOTIDE SEQUENCE [LARGE SCALE GENOMIC DNA]</scope>
    <source>
        <strain evidence="3">zdho120</strain>
    </source>
</reference>
<dbReference type="AlphaFoldDB" id="A0A225UDD9"/>
<dbReference type="OrthoDB" id="122480at2759"/>
<evidence type="ECO:0000313" key="2">
    <source>
        <dbReference type="EMBL" id="OWY91114.1"/>
    </source>
</evidence>
<feature type="region of interest" description="Disordered" evidence="1">
    <location>
        <begin position="32"/>
        <end position="62"/>
    </location>
</feature>
<keyword evidence="3" id="KW-1185">Reference proteome</keyword>
<evidence type="ECO:0000313" key="3">
    <source>
        <dbReference type="Proteomes" id="UP000198211"/>
    </source>
</evidence>
<evidence type="ECO:0000256" key="1">
    <source>
        <dbReference type="SAM" id="MobiDB-lite"/>
    </source>
</evidence>
<dbReference type="Proteomes" id="UP000198211">
    <property type="component" value="Unassembled WGS sequence"/>
</dbReference>
<dbReference type="EMBL" id="NBNE01021036">
    <property type="protein sequence ID" value="OWY91114.1"/>
    <property type="molecule type" value="Genomic_DNA"/>
</dbReference>
<name>A0A225UDD9_9STRA</name>
<dbReference type="GO" id="GO:0003964">
    <property type="term" value="F:RNA-directed DNA polymerase activity"/>
    <property type="evidence" value="ECO:0007669"/>
    <property type="project" value="UniProtKB-KW"/>
</dbReference>
<proteinExistence type="predicted"/>
<accession>A0A225UDD9</accession>
<protein>
    <submittedName>
        <fullName evidence="2">Reverse transcriptase</fullName>
    </submittedName>
</protein>
<keyword evidence="2" id="KW-0808">Transferase</keyword>
<gene>
    <name evidence="2" type="ORF">PHMEG_00040444</name>
</gene>